<name>A0A166E7F2_9AGAM</name>
<dbReference type="AlphaFoldDB" id="A0A166E7F2"/>
<gene>
    <name evidence="2" type="ORF">SISSUDRAFT_1128116</name>
</gene>
<sequence>MDWQVHGSGQTILDADAMNAYLPEFSDVPTLFSSPLNDDQIFRAIQLFNERAEEEISPNRVEERRAAGIACDEIVIDPALLALDGVVDVQNIPSSRIGNSSAELKQPGGQQSKPNRPGFKDFKFYETPPTANKPNHEETTLSSTRDMIDSARRKQIDRDSPGKRTKACKQCRKIRRPCIYKGVPDDEHLIQCVRCHAKDLDCEISTRKVQFVGCRAHLLAEGKIWIYDKHMPEPS</sequence>
<dbReference type="Proteomes" id="UP000076798">
    <property type="component" value="Unassembled WGS sequence"/>
</dbReference>
<feature type="compositionally biased region" description="Basic and acidic residues" evidence="1">
    <location>
        <begin position="146"/>
        <end position="162"/>
    </location>
</feature>
<feature type="region of interest" description="Disordered" evidence="1">
    <location>
        <begin position="96"/>
        <end position="162"/>
    </location>
</feature>
<reference evidence="2 3" key="1">
    <citation type="journal article" date="2016" name="Mol. Biol. Evol.">
        <title>Comparative Genomics of Early-Diverging Mushroom-Forming Fungi Provides Insights into the Origins of Lignocellulose Decay Capabilities.</title>
        <authorList>
            <person name="Nagy L.G."/>
            <person name="Riley R."/>
            <person name="Tritt A."/>
            <person name="Adam C."/>
            <person name="Daum C."/>
            <person name="Floudas D."/>
            <person name="Sun H."/>
            <person name="Yadav J.S."/>
            <person name="Pangilinan J."/>
            <person name="Larsson K.H."/>
            <person name="Matsuura K."/>
            <person name="Barry K."/>
            <person name="Labutti K."/>
            <person name="Kuo R."/>
            <person name="Ohm R.A."/>
            <person name="Bhattacharya S.S."/>
            <person name="Shirouzu T."/>
            <person name="Yoshinaga Y."/>
            <person name="Martin F.M."/>
            <person name="Grigoriev I.V."/>
            <person name="Hibbett D.S."/>
        </authorList>
    </citation>
    <scope>NUCLEOTIDE SEQUENCE [LARGE SCALE GENOMIC DNA]</scope>
    <source>
        <strain evidence="2 3">HHB10207 ss-3</strain>
    </source>
</reference>
<evidence type="ECO:0008006" key="4">
    <source>
        <dbReference type="Google" id="ProtNLM"/>
    </source>
</evidence>
<evidence type="ECO:0000313" key="3">
    <source>
        <dbReference type="Proteomes" id="UP000076798"/>
    </source>
</evidence>
<proteinExistence type="predicted"/>
<keyword evidence="3" id="KW-1185">Reference proteome</keyword>
<accession>A0A166E7F2</accession>
<protein>
    <recommendedName>
        <fullName evidence="4">Zn(2)-C6 fungal-type domain-containing protein</fullName>
    </recommendedName>
</protein>
<feature type="compositionally biased region" description="Polar residues" evidence="1">
    <location>
        <begin position="96"/>
        <end position="114"/>
    </location>
</feature>
<dbReference type="EMBL" id="KV428048">
    <property type="protein sequence ID" value="KZT39284.1"/>
    <property type="molecule type" value="Genomic_DNA"/>
</dbReference>
<evidence type="ECO:0000256" key="1">
    <source>
        <dbReference type="SAM" id="MobiDB-lite"/>
    </source>
</evidence>
<organism evidence="2 3">
    <name type="scientific">Sistotremastrum suecicum HHB10207 ss-3</name>
    <dbReference type="NCBI Taxonomy" id="1314776"/>
    <lineage>
        <taxon>Eukaryota</taxon>
        <taxon>Fungi</taxon>
        <taxon>Dikarya</taxon>
        <taxon>Basidiomycota</taxon>
        <taxon>Agaricomycotina</taxon>
        <taxon>Agaricomycetes</taxon>
        <taxon>Sistotremastrales</taxon>
        <taxon>Sistotremastraceae</taxon>
        <taxon>Sistotremastrum</taxon>
    </lineage>
</organism>
<evidence type="ECO:0000313" key="2">
    <source>
        <dbReference type="EMBL" id="KZT39284.1"/>
    </source>
</evidence>